<dbReference type="AlphaFoldDB" id="A0A6J0BN27"/>
<dbReference type="PANTHER" id="PTHR11257">
    <property type="entry name" value="CHEMOSENSORY PROTEIN-RELATED"/>
    <property type="match status" value="1"/>
</dbReference>
<dbReference type="OrthoDB" id="8183954at2759"/>
<dbReference type="Proteomes" id="UP000829291">
    <property type="component" value="Chromosome 4"/>
</dbReference>
<dbReference type="Pfam" id="PF03392">
    <property type="entry name" value="OS-D"/>
    <property type="match status" value="1"/>
</dbReference>
<accession>A0A6J0BN27</accession>
<dbReference type="InterPro" id="IPR036682">
    <property type="entry name" value="OS_D_A10/PebIII_sf"/>
</dbReference>
<sequence length="149" mass="17149">MLNIMSTLSTMLRITFIAGFAVVFLAMAATEELYSDKNDNITVLELLQNEPTRKQYYECFLGTGPCVTADAEFFKEHLPEAVLMGCRKCTEKQKMDFDTMTVWYIENKPDEWQTLIRKLTQDAQNIKIEKSHLLNEGDDRGCPRGIDPR</sequence>
<evidence type="ECO:0000313" key="2">
    <source>
        <dbReference type="RefSeq" id="XP_015515218.2"/>
    </source>
</evidence>
<gene>
    <name evidence="2" type="primary">LOC107220929</name>
</gene>
<proteinExistence type="predicted"/>
<keyword evidence="1" id="KW-1185">Reference proteome</keyword>
<dbReference type="InterPro" id="IPR005055">
    <property type="entry name" value="A10/PebIII"/>
</dbReference>
<dbReference type="Gene3D" id="1.10.2080.10">
    <property type="entry name" value="Insect odorant-binding protein A10/Ejaculatory bulb-specific protein 3"/>
    <property type="match status" value="1"/>
</dbReference>
<reference evidence="2" key="1">
    <citation type="submission" date="2025-08" db="UniProtKB">
        <authorList>
            <consortium name="RefSeq"/>
        </authorList>
    </citation>
    <scope>IDENTIFICATION</scope>
    <source>
        <tissue evidence="2">Thorax and Abdomen</tissue>
    </source>
</reference>
<organism evidence="2">
    <name type="scientific">Neodiprion lecontei</name>
    <name type="common">Redheaded pine sawfly</name>
    <dbReference type="NCBI Taxonomy" id="441921"/>
    <lineage>
        <taxon>Eukaryota</taxon>
        <taxon>Metazoa</taxon>
        <taxon>Ecdysozoa</taxon>
        <taxon>Arthropoda</taxon>
        <taxon>Hexapoda</taxon>
        <taxon>Insecta</taxon>
        <taxon>Pterygota</taxon>
        <taxon>Neoptera</taxon>
        <taxon>Endopterygota</taxon>
        <taxon>Hymenoptera</taxon>
        <taxon>Tenthredinoidea</taxon>
        <taxon>Diprionidae</taxon>
        <taxon>Diprioninae</taxon>
        <taxon>Neodiprion</taxon>
    </lineage>
</organism>
<dbReference type="GeneID" id="107220929"/>
<dbReference type="RefSeq" id="XP_015515218.2">
    <property type="nucleotide sequence ID" value="XM_015659732.2"/>
</dbReference>
<dbReference type="SUPFAM" id="SSF100910">
    <property type="entry name" value="Chemosensory protein Csp2"/>
    <property type="match status" value="1"/>
</dbReference>
<dbReference type="InParanoid" id="A0A6J0BN27"/>
<name>A0A6J0BN27_NEOLC</name>
<evidence type="ECO:0000313" key="1">
    <source>
        <dbReference type="Proteomes" id="UP000829291"/>
    </source>
</evidence>
<protein>
    <submittedName>
        <fullName evidence="2">Ejaculatory bulb-specific protein 3</fullName>
    </submittedName>
</protein>
<dbReference type="KEGG" id="nlo:107220929"/>
<dbReference type="PANTHER" id="PTHR11257:SF12">
    <property type="entry name" value="EJACULATORY BULB-SPECIFIC PROTEIN 3-RELATED"/>
    <property type="match status" value="1"/>
</dbReference>